<proteinExistence type="predicted"/>
<keyword evidence="3" id="KW-1185">Reference proteome</keyword>
<evidence type="ECO:0000256" key="1">
    <source>
        <dbReference type="SAM" id="Phobius"/>
    </source>
</evidence>
<accession>A0A6A6QWP0</accession>
<organism evidence="2 3">
    <name type="scientific">Lophium mytilinum</name>
    <dbReference type="NCBI Taxonomy" id="390894"/>
    <lineage>
        <taxon>Eukaryota</taxon>
        <taxon>Fungi</taxon>
        <taxon>Dikarya</taxon>
        <taxon>Ascomycota</taxon>
        <taxon>Pezizomycotina</taxon>
        <taxon>Dothideomycetes</taxon>
        <taxon>Pleosporomycetidae</taxon>
        <taxon>Mytilinidiales</taxon>
        <taxon>Mytilinidiaceae</taxon>
        <taxon>Lophium</taxon>
    </lineage>
</organism>
<dbReference type="EMBL" id="MU004187">
    <property type="protein sequence ID" value="KAF2496871.1"/>
    <property type="molecule type" value="Genomic_DNA"/>
</dbReference>
<evidence type="ECO:0000313" key="2">
    <source>
        <dbReference type="EMBL" id="KAF2496871.1"/>
    </source>
</evidence>
<gene>
    <name evidence="2" type="ORF">BU16DRAFT_560180</name>
</gene>
<dbReference type="AlphaFoldDB" id="A0A6A6QWP0"/>
<keyword evidence="1" id="KW-0812">Transmembrane</keyword>
<dbReference type="Proteomes" id="UP000799750">
    <property type="component" value="Unassembled WGS sequence"/>
</dbReference>
<sequence>MDVAQVCSLSSVAGTAFLTFNLVFMSEALLLSLLPIEKLSTLSSAVEATREALHPSSMLEMSSHTILHQHLLHLINTRSISTTAAIIQQTQSLYSKRNTSHSQLIPHFGTMQIHFLKVVTPVLAFFPCQVGYIKIVSEDSDIFGTTTAYELFDVPTTISFPSRFNGVHCLVDTRGTSIFAAPAIKFESLPPIDATYCHWCQDRFFCAAGKTVFGAMMMYEGR</sequence>
<keyword evidence="1" id="KW-1133">Transmembrane helix</keyword>
<keyword evidence="1" id="KW-0472">Membrane</keyword>
<reference evidence="2" key="1">
    <citation type="journal article" date="2020" name="Stud. Mycol.">
        <title>101 Dothideomycetes genomes: a test case for predicting lifestyles and emergence of pathogens.</title>
        <authorList>
            <person name="Haridas S."/>
            <person name="Albert R."/>
            <person name="Binder M."/>
            <person name="Bloem J."/>
            <person name="Labutti K."/>
            <person name="Salamov A."/>
            <person name="Andreopoulos B."/>
            <person name="Baker S."/>
            <person name="Barry K."/>
            <person name="Bills G."/>
            <person name="Bluhm B."/>
            <person name="Cannon C."/>
            <person name="Castanera R."/>
            <person name="Culley D."/>
            <person name="Daum C."/>
            <person name="Ezra D."/>
            <person name="Gonzalez J."/>
            <person name="Henrissat B."/>
            <person name="Kuo A."/>
            <person name="Liang C."/>
            <person name="Lipzen A."/>
            <person name="Lutzoni F."/>
            <person name="Magnuson J."/>
            <person name="Mondo S."/>
            <person name="Nolan M."/>
            <person name="Ohm R."/>
            <person name="Pangilinan J."/>
            <person name="Park H.-J."/>
            <person name="Ramirez L."/>
            <person name="Alfaro M."/>
            <person name="Sun H."/>
            <person name="Tritt A."/>
            <person name="Yoshinaga Y."/>
            <person name="Zwiers L.-H."/>
            <person name="Turgeon B."/>
            <person name="Goodwin S."/>
            <person name="Spatafora J."/>
            <person name="Crous P."/>
            <person name="Grigoriev I."/>
        </authorList>
    </citation>
    <scope>NUCLEOTIDE SEQUENCE</scope>
    <source>
        <strain evidence="2">CBS 269.34</strain>
    </source>
</reference>
<evidence type="ECO:0000313" key="3">
    <source>
        <dbReference type="Proteomes" id="UP000799750"/>
    </source>
</evidence>
<feature type="transmembrane region" description="Helical" evidence="1">
    <location>
        <begin position="12"/>
        <end position="34"/>
    </location>
</feature>
<protein>
    <submittedName>
        <fullName evidence="2">Uncharacterized protein</fullName>
    </submittedName>
</protein>
<name>A0A6A6QWP0_9PEZI</name>